<name>A0A430G1E8_9SPHN</name>
<feature type="domain" description="PilZ" evidence="2">
    <location>
        <begin position="35"/>
        <end position="100"/>
    </location>
</feature>
<dbReference type="Pfam" id="PF07238">
    <property type="entry name" value="PilZ"/>
    <property type="match status" value="2"/>
</dbReference>
<organism evidence="3 4">
    <name type="scientific">Sphingomonas koreensis</name>
    <dbReference type="NCBI Taxonomy" id="93064"/>
    <lineage>
        <taxon>Bacteria</taxon>
        <taxon>Pseudomonadati</taxon>
        <taxon>Pseudomonadota</taxon>
        <taxon>Alphaproteobacteria</taxon>
        <taxon>Sphingomonadales</taxon>
        <taxon>Sphingomonadaceae</taxon>
        <taxon>Sphingomonas</taxon>
    </lineage>
</organism>
<dbReference type="AlphaFoldDB" id="A0A430G1E8"/>
<feature type="region of interest" description="Disordered" evidence="1">
    <location>
        <begin position="1"/>
        <end position="23"/>
    </location>
</feature>
<dbReference type="InterPro" id="IPR009875">
    <property type="entry name" value="PilZ_domain"/>
</dbReference>
<dbReference type="GO" id="GO:0035438">
    <property type="term" value="F:cyclic-di-GMP binding"/>
    <property type="evidence" value="ECO:0007669"/>
    <property type="project" value="InterPro"/>
</dbReference>
<dbReference type="EMBL" id="QQYZ01000014">
    <property type="protein sequence ID" value="RSY81503.1"/>
    <property type="molecule type" value="Genomic_DNA"/>
</dbReference>
<evidence type="ECO:0000313" key="4">
    <source>
        <dbReference type="Proteomes" id="UP000287746"/>
    </source>
</evidence>
<feature type="domain" description="PilZ" evidence="2">
    <location>
        <begin position="120"/>
        <end position="193"/>
    </location>
</feature>
<dbReference type="Proteomes" id="UP000287746">
    <property type="component" value="Unassembled WGS sequence"/>
</dbReference>
<reference evidence="3 4" key="1">
    <citation type="submission" date="2018-07" db="EMBL/GenBank/DDBJ databases">
        <title>Genomic and Epidemiologic Investigation of an Indolent Hospital Outbreak.</title>
        <authorList>
            <person name="Johnson R.C."/>
            <person name="Deming C."/>
            <person name="Conlan S."/>
            <person name="Zellmer C.J."/>
            <person name="Michelin A.V."/>
            <person name="Lee-Lin S."/>
            <person name="Thomas P.J."/>
            <person name="Park M."/>
            <person name="Weingarten R.A."/>
            <person name="Less J."/>
            <person name="Dekker J.P."/>
            <person name="Frank K.M."/>
            <person name="Musser K.A."/>
            <person name="Mcquiston J.R."/>
            <person name="Henderson D.K."/>
            <person name="Lau A.F."/>
            <person name="Palmore T.N."/>
            <person name="Segre J.A."/>
        </authorList>
    </citation>
    <scope>NUCLEOTIDE SEQUENCE [LARGE SCALE GENOMIC DNA]</scope>
    <source>
        <strain evidence="3 4">SK-CDC1_0717</strain>
    </source>
</reference>
<comment type="caution">
    <text evidence="3">The sequence shown here is derived from an EMBL/GenBank/DDBJ whole genome shotgun (WGS) entry which is preliminary data.</text>
</comment>
<evidence type="ECO:0000313" key="3">
    <source>
        <dbReference type="EMBL" id="RSY81503.1"/>
    </source>
</evidence>
<sequence>MSPAGRSRNPPGGAEPRMRGAAPREARVTTIFLIGKLLSRHGETLCRIRNLSSGGLMAETHVPLAVGDLVQIELKVGDRLPGSVRWTHAGRMGVAFDAPVEVGALLARAAVRTVEQKLVRAPRFAVDCPIELGVEGRRRAGRLVNLSQGGARLNADFEPEKGQLVALAIPGLPERQASVRWIGDGALGLGFAEPLAFEELGVWLAERCQQA</sequence>
<dbReference type="Gene3D" id="2.40.10.220">
    <property type="entry name" value="predicted glycosyltransferase like domains"/>
    <property type="match status" value="1"/>
</dbReference>
<dbReference type="SUPFAM" id="SSF141371">
    <property type="entry name" value="PilZ domain-like"/>
    <property type="match status" value="2"/>
</dbReference>
<accession>A0A430G1E8</accession>
<evidence type="ECO:0000259" key="2">
    <source>
        <dbReference type="Pfam" id="PF07238"/>
    </source>
</evidence>
<gene>
    <name evidence="3" type="ORF">DAH66_14755</name>
</gene>
<evidence type="ECO:0000256" key="1">
    <source>
        <dbReference type="SAM" id="MobiDB-lite"/>
    </source>
</evidence>
<protein>
    <submittedName>
        <fullName evidence="3">PilZ domain-containing protein</fullName>
    </submittedName>
</protein>
<proteinExistence type="predicted"/>